<evidence type="ECO:0000256" key="11">
    <source>
        <dbReference type="PIRSR" id="PIRSR001492-1"/>
    </source>
</evidence>
<feature type="binding site" evidence="9 13">
    <location>
        <position position="402"/>
    </location>
    <ligand>
        <name>Mn(2+)</name>
        <dbReference type="ChEBI" id="CHEBI:29035"/>
        <label>1</label>
    </ligand>
</feature>
<dbReference type="Proteomes" id="UP000192520">
    <property type="component" value="Unassembled WGS sequence"/>
</dbReference>
<keyword evidence="8 9" id="KW-0413">Isomerase</keyword>
<dbReference type="Pfam" id="PF06415">
    <property type="entry name" value="iPGM_N"/>
    <property type="match status" value="1"/>
</dbReference>
<evidence type="ECO:0000259" key="15">
    <source>
        <dbReference type="Pfam" id="PF06415"/>
    </source>
</evidence>
<dbReference type="EC" id="5.4.2.12" evidence="9 10"/>
<feature type="active site" description="Phosphoserine intermediate" evidence="9 11">
    <location>
        <position position="63"/>
    </location>
</feature>
<dbReference type="HAMAP" id="MF_01038">
    <property type="entry name" value="GpmI"/>
    <property type="match status" value="1"/>
</dbReference>
<comment type="cofactor">
    <cofactor evidence="9">
        <name>Mn(2+)</name>
        <dbReference type="ChEBI" id="CHEBI:29035"/>
    </cofactor>
    <text evidence="9">Binds 2 manganese ions per subunit.</text>
</comment>
<feature type="binding site" evidence="9 12">
    <location>
        <position position="187"/>
    </location>
    <ligand>
        <name>substrate</name>
    </ligand>
</feature>
<feature type="binding site" evidence="9 12">
    <location>
        <begin position="154"/>
        <end position="155"/>
    </location>
    <ligand>
        <name>substrate</name>
    </ligand>
</feature>
<protein>
    <recommendedName>
        <fullName evidence="9 10">2,3-bisphosphoglycerate-independent phosphoglycerate mutase</fullName>
        <shortName evidence="9">BPG-independent PGAM</shortName>
        <shortName evidence="9">Phosphoglyceromutase</shortName>
        <shortName evidence="9">iPGM</shortName>
        <ecNumber evidence="9 10">5.4.2.12</ecNumber>
    </recommendedName>
</protein>
<feature type="binding site" evidence="9 12">
    <location>
        <position position="193"/>
    </location>
    <ligand>
        <name>substrate</name>
    </ligand>
</feature>
<evidence type="ECO:0000256" key="5">
    <source>
        <dbReference type="ARBA" id="ARBA00022723"/>
    </source>
</evidence>
<dbReference type="InterPro" id="IPR036646">
    <property type="entry name" value="PGAM_B_sf"/>
</dbReference>
<dbReference type="SUPFAM" id="SSF64158">
    <property type="entry name" value="2,3-Bisphosphoglycerate-independent phosphoglycerate mutase, substrate-binding domain"/>
    <property type="match status" value="1"/>
</dbReference>
<comment type="caution">
    <text evidence="16">The sequence shown here is derived from an EMBL/GenBank/DDBJ whole genome shotgun (WGS) entry which is preliminary data.</text>
</comment>
<comment type="similarity">
    <text evidence="4 9">Belongs to the BPG-independent phosphoglycerate mutase family.</text>
</comment>
<keyword evidence="6 9" id="KW-0324">Glycolysis</keyword>
<dbReference type="STRING" id="1968527.B5M47_00980"/>
<dbReference type="InterPro" id="IPR017850">
    <property type="entry name" value="Alkaline_phosphatase_core_sf"/>
</dbReference>
<dbReference type="GO" id="GO:0006096">
    <property type="term" value="P:glycolytic process"/>
    <property type="evidence" value="ECO:0007669"/>
    <property type="project" value="UniProtKB-UniRule"/>
</dbReference>
<evidence type="ECO:0000256" key="12">
    <source>
        <dbReference type="PIRSR" id="PIRSR001492-2"/>
    </source>
</evidence>
<evidence type="ECO:0000256" key="3">
    <source>
        <dbReference type="ARBA" id="ARBA00004798"/>
    </source>
</evidence>
<dbReference type="AlphaFoldDB" id="A0A1W9NZ52"/>
<evidence type="ECO:0000256" key="6">
    <source>
        <dbReference type="ARBA" id="ARBA00023152"/>
    </source>
</evidence>
<comment type="catalytic activity">
    <reaction evidence="1 9">
        <text>(2R)-2-phosphoglycerate = (2R)-3-phosphoglycerate</text>
        <dbReference type="Rhea" id="RHEA:15901"/>
        <dbReference type="ChEBI" id="CHEBI:58272"/>
        <dbReference type="ChEBI" id="CHEBI:58289"/>
        <dbReference type="EC" id="5.4.2.12"/>
    </reaction>
</comment>
<dbReference type="NCBIfam" id="TIGR01307">
    <property type="entry name" value="pgm_bpd_ind"/>
    <property type="match status" value="1"/>
</dbReference>
<dbReference type="PANTHER" id="PTHR31637">
    <property type="entry name" value="2,3-BISPHOSPHOGLYCERATE-INDEPENDENT PHOSPHOGLYCERATE MUTASE"/>
    <property type="match status" value="1"/>
</dbReference>
<dbReference type="Pfam" id="PF01676">
    <property type="entry name" value="Metalloenzyme"/>
    <property type="match status" value="1"/>
</dbReference>
<evidence type="ECO:0000313" key="17">
    <source>
        <dbReference type="Proteomes" id="UP000192520"/>
    </source>
</evidence>
<evidence type="ECO:0000256" key="8">
    <source>
        <dbReference type="ARBA" id="ARBA00023235"/>
    </source>
</evidence>
<dbReference type="GO" id="GO:0005829">
    <property type="term" value="C:cytosol"/>
    <property type="evidence" value="ECO:0007669"/>
    <property type="project" value="TreeGrafter"/>
</dbReference>
<feature type="binding site" evidence="9 12">
    <location>
        <position position="335"/>
    </location>
    <ligand>
        <name>substrate</name>
    </ligand>
</feature>
<sequence length="516" mass="57026">MTTYKFAVLIILDGWGIAPPSPGNAVASAKTPTFDYLTAHYPHSQLQASGKAVGLPETEFGNSETGHLNIGAGYIVPQDVAVIDRSIEDGSFFKKEALINVCRHVKKHHSALHIMGLLGNRLVHSSTNHLFALLRAAKEQNVDRVCLHLFTDGRDTPPQSAQEFINEVNDFLKNRVQLGQISSIIGRFYAMDRDKRWNRTQQAYDLLTLGKGYLAETPAKAILDAYRRGETDEFISPTKIGGGNFVPIQNKDGVIFFNFRFDRPRQLTSAFVEPDFAGFKRNIVLKDLFFITMTPYEKNLPVSGTLFKHIYVEHPLAEIISEQGLTQLHLAESEKFPHVTYFFNGGHEAPFPGEQTIKVPSPRVATYDQKPEMSAPVVTEILLERIKADLYNFILVNYANADMVGHTGNLKAARKAVSAVDDCLGKVIPEILRSNGFCLIIADHGNAEVMIDPQTGKIDTAHNNSPVPCIAVAQELKDNKNIKLRNGILADVAPTILEVLGIAKPEEMTGRSLIAG</sequence>
<dbReference type="InterPro" id="IPR011258">
    <property type="entry name" value="BPG-indep_PGM_N"/>
</dbReference>
<feature type="binding site" evidence="9 13">
    <location>
        <position position="63"/>
    </location>
    <ligand>
        <name>Mn(2+)</name>
        <dbReference type="ChEBI" id="CHEBI:29035"/>
        <label>2</label>
    </ligand>
</feature>
<feature type="domain" description="BPG-independent PGAM N-terminal" evidence="15">
    <location>
        <begin position="83"/>
        <end position="298"/>
    </location>
</feature>
<dbReference type="GO" id="GO:0030145">
    <property type="term" value="F:manganese ion binding"/>
    <property type="evidence" value="ECO:0007669"/>
    <property type="project" value="UniProtKB-UniRule"/>
</dbReference>
<evidence type="ECO:0000256" key="4">
    <source>
        <dbReference type="ARBA" id="ARBA00008819"/>
    </source>
</evidence>
<keyword evidence="7 9" id="KW-0464">Manganese</keyword>
<evidence type="ECO:0000256" key="1">
    <source>
        <dbReference type="ARBA" id="ARBA00000370"/>
    </source>
</evidence>
<dbReference type="Gene3D" id="3.40.720.10">
    <property type="entry name" value="Alkaline Phosphatase, subunit A"/>
    <property type="match status" value="1"/>
</dbReference>
<dbReference type="UniPathway" id="UPA00109">
    <property type="reaction ID" value="UER00186"/>
</dbReference>
<dbReference type="CDD" id="cd16010">
    <property type="entry name" value="iPGM"/>
    <property type="match status" value="1"/>
</dbReference>
<name>A0A1W9NZ52_UNCC3</name>
<evidence type="ECO:0000313" key="16">
    <source>
        <dbReference type="EMBL" id="OQX51411.1"/>
    </source>
</evidence>
<evidence type="ECO:0000256" key="10">
    <source>
        <dbReference type="NCBIfam" id="TIGR01307"/>
    </source>
</evidence>
<dbReference type="InterPro" id="IPR005995">
    <property type="entry name" value="Pgm_bpd_ind"/>
</dbReference>
<dbReference type="EMBL" id="MZGJ01000004">
    <property type="protein sequence ID" value="OQX51411.1"/>
    <property type="molecule type" value="Genomic_DNA"/>
</dbReference>
<dbReference type="Gene3D" id="3.40.1450.10">
    <property type="entry name" value="BPG-independent phosphoglycerate mutase, domain B"/>
    <property type="match status" value="1"/>
</dbReference>
<dbReference type="InterPro" id="IPR006124">
    <property type="entry name" value="Metalloenzyme"/>
</dbReference>
<evidence type="ECO:0000259" key="14">
    <source>
        <dbReference type="Pfam" id="PF01676"/>
    </source>
</evidence>
<organism evidence="16 17">
    <name type="scientific">candidate division CPR3 bacterium 4484_211</name>
    <dbReference type="NCBI Taxonomy" id="1968527"/>
    <lineage>
        <taxon>Bacteria</taxon>
        <taxon>Bacteria division CPR3</taxon>
    </lineage>
</organism>
<keyword evidence="5 9" id="KW-0479">Metal-binding</keyword>
<dbReference type="GO" id="GO:0004619">
    <property type="term" value="F:phosphoglycerate mutase activity"/>
    <property type="evidence" value="ECO:0007669"/>
    <property type="project" value="UniProtKB-UniRule"/>
</dbReference>
<feature type="binding site" evidence="9 13">
    <location>
        <position position="444"/>
    </location>
    <ligand>
        <name>Mn(2+)</name>
        <dbReference type="ChEBI" id="CHEBI:29035"/>
        <label>2</label>
    </ligand>
</feature>
<gene>
    <name evidence="9" type="primary">gpmI</name>
    <name evidence="16" type="ORF">B5M47_00980</name>
</gene>
<reference evidence="17" key="1">
    <citation type="submission" date="2017-03" db="EMBL/GenBank/DDBJ databases">
        <title>Novel pathways for hydrocarbon cycling and metabolic interdependencies in hydrothermal sediment communities.</title>
        <authorList>
            <person name="Dombrowski N."/>
            <person name="Seitz K."/>
            <person name="Teske A."/>
            <person name="Baker B."/>
        </authorList>
    </citation>
    <scope>NUCLEOTIDE SEQUENCE [LARGE SCALE GENOMIC DNA]</scope>
</reference>
<feature type="binding site" evidence="9 13">
    <location>
        <position position="462"/>
    </location>
    <ligand>
        <name>Mn(2+)</name>
        <dbReference type="ChEBI" id="CHEBI:29035"/>
        <label>1</label>
    </ligand>
</feature>
<proteinExistence type="inferred from homology"/>
<evidence type="ECO:0000256" key="2">
    <source>
        <dbReference type="ARBA" id="ARBA00002315"/>
    </source>
</evidence>
<dbReference type="PIRSF" id="PIRSF001492">
    <property type="entry name" value="IPGAM"/>
    <property type="match status" value="1"/>
</dbReference>
<feature type="binding site" evidence="9 12">
    <location>
        <begin position="260"/>
        <end position="263"/>
    </location>
    <ligand>
        <name>substrate</name>
    </ligand>
</feature>
<comment type="pathway">
    <text evidence="3 9">Carbohydrate degradation; glycolysis; pyruvate from D-glyceraldehyde 3-phosphate: step 3/5.</text>
</comment>
<comment type="function">
    <text evidence="2 9">Catalyzes the interconversion of 2-phosphoglycerate and 3-phosphoglycerate.</text>
</comment>
<evidence type="ECO:0000256" key="7">
    <source>
        <dbReference type="ARBA" id="ARBA00023211"/>
    </source>
</evidence>
<dbReference type="GO" id="GO:0006007">
    <property type="term" value="P:glucose catabolic process"/>
    <property type="evidence" value="ECO:0007669"/>
    <property type="project" value="InterPro"/>
</dbReference>
<feature type="binding site" evidence="9 13">
    <location>
        <position position="443"/>
    </location>
    <ligand>
        <name>Mn(2+)</name>
        <dbReference type="ChEBI" id="CHEBI:29035"/>
        <label>2</label>
    </ligand>
</feature>
<comment type="subunit">
    <text evidence="9">Monomer.</text>
</comment>
<feature type="binding site" evidence="9 12">
    <location>
        <position position="124"/>
    </location>
    <ligand>
        <name>substrate</name>
    </ligand>
</feature>
<dbReference type="PANTHER" id="PTHR31637:SF0">
    <property type="entry name" value="2,3-BISPHOSPHOGLYCERATE-INDEPENDENT PHOSPHOGLYCERATE MUTASE"/>
    <property type="match status" value="1"/>
</dbReference>
<feature type="binding site" evidence="9 13">
    <location>
        <position position="406"/>
    </location>
    <ligand>
        <name>Mn(2+)</name>
        <dbReference type="ChEBI" id="CHEBI:29035"/>
        <label>1</label>
    </ligand>
</feature>
<evidence type="ECO:0000256" key="13">
    <source>
        <dbReference type="PIRSR" id="PIRSR001492-3"/>
    </source>
</evidence>
<accession>A0A1W9NZ52</accession>
<dbReference type="SUPFAM" id="SSF53649">
    <property type="entry name" value="Alkaline phosphatase-like"/>
    <property type="match status" value="1"/>
</dbReference>
<evidence type="ECO:0000256" key="9">
    <source>
        <dbReference type="HAMAP-Rule" id="MF_01038"/>
    </source>
</evidence>
<feature type="domain" description="Metalloenzyme" evidence="14">
    <location>
        <begin position="7"/>
        <end position="503"/>
    </location>
</feature>
<dbReference type="FunFam" id="3.40.1450.10:FF:000002">
    <property type="entry name" value="2,3-bisphosphoglycerate-independent phosphoglycerate mutase"/>
    <property type="match status" value="1"/>
</dbReference>
<feature type="binding site" evidence="9 13">
    <location>
        <position position="13"/>
    </location>
    <ligand>
        <name>Mn(2+)</name>
        <dbReference type="ChEBI" id="CHEBI:29035"/>
        <label>2</label>
    </ligand>
</feature>